<gene>
    <name evidence="1" type="ORF">WKW82_38705</name>
</gene>
<dbReference type="EMBL" id="JBBKZT010000051">
    <property type="protein sequence ID" value="MEJ8852592.1"/>
    <property type="molecule type" value="Genomic_DNA"/>
</dbReference>
<evidence type="ECO:0000313" key="2">
    <source>
        <dbReference type="Proteomes" id="UP001385892"/>
    </source>
</evidence>
<keyword evidence="2" id="KW-1185">Reference proteome</keyword>
<reference evidence="1 2" key="1">
    <citation type="submission" date="2024-03" db="EMBL/GenBank/DDBJ databases">
        <title>Novel species of the genus Variovorax.</title>
        <authorList>
            <person name="Liu Q."/>
            <person name="Xin Y.-H."/>
        </authorList>
    </citation>
    <scope>NUCLEOTIDE SEQUENCE [LARGE SCALE GENOMIC DNA]</scope>
    <source>
        <strain evidence="1 2">KACC 18900</strain>
    </source>
</reference>
<name>A0ABU8X1J4_9BURK</name>
<dbReference type="RefSeq" id="WP_340348536.1">
    <property type="nucleotide sequence ID" value="NZ_JBBKZT010000051.1"/>
</dbReference>
<organism evidence="1 2">
    <name type="scientific">Variovorax rhizosphaerae</name>
    <dbReference type="NCBI Taxonomy" id="1836200"/>
    <lineage>
        <taxon>Bacteria</taxon>
        <taxon>Pseudomonadati</taxon>
        <taxon>Pseudomonadota</taxon>
        <taxon>Betaproteobacteria</taxon>
        <taxon>Burkholderiales</taxon>
        <taxon>Comamonadaceae</taxon>
        <taxon>Variovorax</taxon>
    </lineage>
</organism>
<protein>
    <submittedName>
        <fullName evidence="1">Uncharacterized protein</fullName>
    </submittedName>
</protein>
<dbReference type="Proteomes" id="UP001385892">
    <property type="component" value="Unassembled WGS sequence"/>
</dbReference>
<proteinExistence type="predicted"/>
<sequence>MDKPFSIAQFDHRLETALFSMSPPRHSQRREFVDFCLPKVNFQLSPWPVHDFVDNLEGQRAEAALRLAFHTVPSE</sequence>
<comment type="caution">
    <text evidence="1">The sequence shown here is derived from an EMBL/GenBank/DDBJ whole genome shotgun (WGS) entry which is preliminary data.</text>
</comment>
<evidence type="ECO:0000313" key="1">
    <source>
        <dbReference type="EMBL" id="MEJ8852592.1"/>
    </source>
</evidence>
<accession>A0ABU8X1J4</accession>